<proteinExistence type="predicted"/>
<dbReference type="EMBL" id="CM024800">
    <property type="protein sequence ID" value="KAG8012833.1"/>
    <property type="molecule type" value="Genomic_DNA"/>
</dbReference>
<comment type="caution">
    <text evidence="1">The sequence shown here is derived from an EMBL/GenBank/DDBJ whole genome shotgun (WGS) entry which is preliminary data.</text>
</comment>
<gene>
    <name evidence="1" type="primary">ANKRD26</name>
    <name evidence="1" type="ORF">GBF38_020745</name>
</gene>
<reference evidence="1" key="1">
    <citation type="submission" date="2020-04" db="EMBL/GenBank/DDBJ databases">
        <title>A chromosome-scale assembly and high-density genetic map of the yellow drum (Nibea albiflora) genome.</title>
        <authorList>
            <person name="Xu D."/>
            <person name="Zhang W."/>
            <person name="Chen R."/>
            <person name="Tan P."/>
            <person name="Wang L."/>
            <person name="Song H."/>
            <person name="Tian L."/>
            <person name="Zhu Q."/>
            <person name="Wang B."/>
        </authorList>
    </citation>
    <scope>NUCLEOTIDE SEQUENCE</scope>
    <source>
        <strain evidence="1">ZJHYS-2018</strain>
    </source>
</reference>
<protein>
    <submittedName>
        <fullName evidence="1">Ankyrin repeat domain-containing protein 26</fullName>
    </submittedName>
</protein>
<accession>A0ACB7FEF8</accession>
<keyword evidence="2" id="KW-1185">Reference proteome</keyword>
<dbReference type="Proteomes" id="UP000805704">
    <property type="component" value="Chromosome 12"/>
</dbReference>
<evidence type="ECO:0000313" key="2">
    <source>
        <dbReference type="Proteomes" id="UP000805704"/>
    </source>
</evidence>
<organism evidence="1 2">
    <name type="scientific">Nibea albiflora</name>
    <name type="common">Yellow drum</name>
    <name type="synonym">Corvina albiflora</name>
    <dbReference type="NCBI Taxonomy" id="240163"/>
    <lineage>
        <taxon>Eukaryota</taxon>
        <taxon>Metazoa</taxon>
        <taxon>Chordata</taxon>
        <taxon>Craniata</taxon>
        <taxon>Vertebrata</taxon>
        <taxon>Euteleostomi</taxon>
        <taxon>Actinopterygii</taxon>
        <taxon>Neopterygii</taxon>
        <taxon>Teleostei</taxon>
        <taxon>Neoteleostei</taxon>
        <taxon>Acanthomorphata</taxon>
        <taxon>Eupercaria</taxon>
        <taxon>Sciaenidae</taxon>
        <taxon>Nibea</taxon>
    </lineage>
</organism>
<name>A0ACB7FEF8_NIBAL</name>
<evidence type="ECO:0000313" key="1">
    <source>
        <dbReference type="EMBL" id="KAG8012833.1"/>
    </source>
</evidence>
<sequence>MENEVHRVTLQLTEKGLLLEVLQREKEQAAVRVKELETTLNAERDMVSRAGARQEATQERLAQAQSEGMLLRQQLEEAQNKGVAKERAVTDAQERFSDILSKLRSDSEERVQLVEERNKELASKAADLRDQIYKLEEEKNERETSLRQLQQELADSLKKLSMSEASLELEESEDQYVQAERRINSLKSTLDEREKELTTAAQKLQEALSASAASDITIKQLEEAVQRLEIENARLEAAAKQQASKIDALQKGAQEAAMVQKQSMLSHTAQDSQALWEEELKSRSKLGLRLAELEKEKGELSTQMEIEKKKAKKIGEQKKAVDTRLDQEMKRNTDLQKEMYSLQRPCPETSVLLTSQVDDLQEQLEKEVSRRSQLEKVNGDLKDQLASLKSSNRSNDHLERSKRQLEEEVLDLRRRMEASQMEQSQVEQYRRDAEDRARQEIQQKLEQVNIFLQSQAASQEALDQIKAANEANLRAQLEQKIREMEGELSRARSTQQDSVNQRDSTRTELERYRQLYAEELRLRKSLAAKLERANSRLSEANSKLLNERSRSLITNSIANGSLGGPSLDVGSLGSPVHYGATLGPLNRSLGLGLSLLSPVTDGQNSRVEDYLAKMQSELDRKISKELNNATAELDLASARMSPVGSASRAELDPVSKATQQYLEVLKKNNMI</sequence>